<evidence type="ECO:0000256" key="1">
    <source>
        <dbReference type="ARBA" id="ARBA00019435"/>
    </source>
</evidence>
<evidence type="ECO:0000256" key="4">
    <source>
        <dbReference type="ARBA" id="ARBA00023125"/>
    </source>
</evidence>
<dbReference type="FunFam" id="1.10.260.40:FF:000002">
    <property type="entry name" value="HTH-type transcriptional repressor PurR"/>
    <property type="match status" value="1"/>
</dbReference>
<dbReference type="Gene3D" id="1.10.260.40">
    <property type="entry name" value="lambda repressor-like DNA-binding domains"/>
    <property type="match status" value="1"/>
</dbReference>
<keyword evidence="5 7" id="KW-0010">Activator</keyword>
<dbReference type="PROSITE" id="PS50932">
    <property type="entry name" value="HTH_LACI_2"/>
    <property type="match status" value="1"/>
</dbReference>
<keyword evidence="3 7" id="KW-0805">Transcription regulation</keyword>
<keyword evidence="6 7" id="KW-0804">Transcription</keyword>
<dbReference type="AlphaFoldDB" id="V5T8B8"/>
<sequence>MKRIVFRKVQIEVIVMNKNDKEITITDVARQAGVSMATVSRVVNGNNNVKETTRKKVMEVIDKLHYRPNAVARGLASKKSTTIGVILPSMTDLLYANLAKGIDDVASMYKYNIILTSLKNGIGSEQQLFNDLLAKQVDGIIYMGEDVSASLYKEMSNSRVPIVFASAIDPENKFASVNIDYVTAVRDVIKLLIDSGNTKIAMVTGNLDSPINSKFRLKGYQQALEQAGLKYSSANVFETVYNLTAGAAAWDAIQDSGATAAYVANDLLAAGVLNAALDAGVRIPEDFELITGSNTILCDVTRPKMTSIAQPLYDIGAVSMRMLTKLMNDENIQDKTILLPYSLIKRGTTRN</sequence>
<evidence type="ECO:0000259" key="8">
    <source>
        <dbReference type="PROSITE" id="PS50932"/>
    </source>
</evidence>
<name>V5T8B8_9LACO</name>
<dbReference type="CDD" id="cd01392">
    <property type="entry name" value="HTH_LacI"/>
    <property type="match status" value="1"/>
</dbReference>
<evidence type="ECO:0000313" key="10">
    <source>
        <dbReference type="EMBL" id="AHB59833.1"/>
    </source>
</evidence>
<feature type="domain" description="HTH cro/C1-type" evidence="9">
    <location>
        <begin position="23"/>
        <end position="67"/>
    </location>
</feature>
<feature type="domain" description="HTH lacI-type" evidence="8">
    <location>
        <begin position="23"/>
        <end position="77"/>
    </location>
</feature>
<dbReference type="Pfam" id="PF13377">
    <property type="entry name" value="Peripla_BP_3"/>
    <property type="match status" value="1"/>
</dbReference>
<dbReference type="NCBIfam" id="TIGR01481">
    <property type="entry name" value="ccpA"/>
    <property type="match status" value="1"/>
</dbReference>
<accession>V5T8B8</accession>
<evidence type="ECO:0000256" key="6">
    <source>
        <dbReference type="ARBA" id="ARBA00023163"/>
    </source>
</evidence>
<reference evidence="10" key="1">
    <citation type="journal article" date="2013" name="BMC Microbiol.">
        <title>Proteins of novel lactic acid bacteria from Apis mellifera mellifera: an insight into the production of known extra-cellular proteins during microbial stress.</title>
        <authorList>
            <person name="Butler E."/>
            <person name="Alsterfjord M."/>
            <person name="Olofsson T.C."/>
            <person name="Karlsson C."/>
            <person name="Malmstrom J."/>
            <person name="Vasquez A."/>
        </authorList>
    </citation>
    <scope>NUCLEOTIDE SEQUENCE</scope>
    <source>
        <strain evidence="10">Hon2N</strain>
    </source>
</reference>
<dbReference type="SUPFAM" id="SSF47413">
    <property type="entry name" value="lambda repressor-like DNA-binding domains"/>
    <property type="match status" value="1"/>
</dbReference>
<dbReference type="InterPro" id="IPR001387">
    <property type="entry name" value="Cro/C1-type_HTH"/>
</dbReference>
<organism evidence="10">
    <name type="scientific">Bombilactobacillus mellis</name>
    <dbReference type="NCBI Taxonomy" id="1218508"/>
    <lineage>
        <taxon>Bacteria</taxon>
        <taxon>Bacillati</taxon>
        <taxon>Bacillota</taxon>
        <taxon>Bacilli</taxon>
        <taxon>Lactobacillales</taxon>
        <taxon>Lactobacillaceae</taxon>
        <taxon>Bombilactobacillus</taxon>
    </lineage>
</organism>
<proteinExistence type="predicted"/>
<dbReference type="Pfam" id="PF00356">
    <property type="entry name" value="LacI"/>
    <property type="match status" value="1"/>
</dbReference>
<dbReference type="SUPFAM" id="SSF53822">
    <property type="entry name" value="Periplasmic binding protein-like I"/>
    <property type="match status" value="1"/>
</dbReference>
<evidence type="ECO:0000259" key="9">
    <source>
        <dbReference type="PROSITE" id="PS50943"/>
    </source>
</evidence>
<dbReference type="SMART" id="SM00354">
    <property type="entry name" value="HTH_LACI"/>
    <property type="match status" value="1"/>
</dbReference>
<dbReference type="InterPro" id="IPR010982">
    <property type="entry name" value="Lambda_DNA-bd_dom_sf"/>
</dbReference>
<protein>
    <recommendedName>
        <fullName evidence="1 7">Catabolite control protein A</fullName>
    </recommendedName>
</protein>
<evidence type="ECO:0000256" key="2">
    <source>
        <dbReference type="ARBA" id="ARBA00022491"/>
    </source>
</evidence>
<dbReference type="PANTHER" id="PTHR30146">
    <property type="entry name" value="LACI-RELATED TRANSCRIPTIONAL REPRESSOR"/>
    <property type="match status" value="1"/>
</dbReference>
<comment type="function">
    <text evidence="7">Global transcriptional regulator of carbon catabolite repression (CCR) and carbon catabolite activation (CCA), which ensures optimal energy usage under diverse conditions.</text>
</comment>
<evidence type="ECO:0000256" key="7">
    <source>
        <dbReference type="RuleBase" id="RU368079"/>
    </source>
</evidence>
<dbReference type="InterPro" id="IPR006377">
    <property type="entry name" value="CcpA"/>
</dbReference>
<dbReference type="PROSITE" id="PS50943">
    <property type="entry name" value="HTH_CROC1"/>
    <property type="match status" value="1"/>
</dbReference>
<evidence type="ECO:0000256" key="3">
    <source>
        <dbReference type="ARBA" id="ARBA00023015"/>
    </source>
</evidence>
<dbReference type="PANTHER" id="PTHR30146:SF150">
    <property type="entry name" value="ARABINOSE METABOLISM TRANSCRIPTIONAL REPRESSOR"/>
    <property type="match status" value="1"/>
</dbReference>
<dbReference type="GO" id="GO:0000976">
    <property type="term" value="F:transcription cis-regulatory region binding"/>
    <property type="evidence" value="ECO:0007669"/>
    <property type="project" value="TreeGrafter"/>
</dbReference>
<evidence type="ECO:0000256" key="5">
    <source>
        <dbReference type="ARBA" id="ARBA00023159"/>
    </source>
</evidence>
<keyword evidence="2 7" id="KW-0678">Repressor</keyword>
<dbReference type="PRINTS" id="PR00036">
    <property type="entry name" value="HTHLACI"/>
</dbReference>
<dbReference type="Gene3D" id="3.40.50.2300">
    <property type="match status" value="2"/>
</dbReference>
<dbReference type="InterPro" id="IPR028082">
    <property type="entry name" value="Peripla_BP_I"/>
</dbReference>
<dbReference type="PROSITE" id="PS00356">
    <property type="entry name" value="HTH_LACI_1"/>
    <property type="match status" value="1"/>
</dbReference>
<dbReference type="InterPro" id="IPR046335">
    <property type="entry name" value="LacI/GalR-like_sensor"/>
</dbReference>
<dbReference type="InterPro" id="IPR000843">
    <property type="entry name" value="HTH_LacI"/>
</dbReference>
<dbReference type="GO" id="GO:0003700">
    <property type="term" value="F:DNA-binding transcription factor activity"/>
    <property type="evidence" value="ECO:0007669"/>
    <property type="project" value="TreeGrafter"/>
</dbReference>
<keyword evidence="4 7" id="KW-0238">DNA-binding</keyword>
<dbReference type="EMBL" id="KC789993">
    <property type="protein sequence ID" value="AHB59833.1"/>
    <property type="molecule type" value="Genomic_DNA"/>
</dbReference>